<evidence type="ECO:0000259" key="6">
    <source>
        <dbReference type="PROSITE" id="PS50066"/>
    </source>
</evidence>
<dbReference type="Pfam" id="PF00319">
    <property type="entry name" value="SRF-TF"/>
    <property type="match status" value="1"/>
</dbReference>
<reference evidence="7" key="2">
    <citation type="submission" date="2023-05" db="EMBL/GenBank/DDBJ databases">
        <authorList>
            <person name="Schelkunov M.I."/>
        </authorList>
    </citation>
    <scope>NUCLEOTIDE SEQUENCE</scope>
    <source>
        <strain evidence="7">Hsosn_3</strain>
        <tissue evidence="7">Leaf</tissue>
    </source>
</reference>
<dbReference type="GO" id="GO:0046983">
    <property type="term" value="F:protein dimerization activity"/>
    <property type="evidence" value="ECO:0007669"/>
    <property type="project" value="InterPro"/>
</dbReference>
<reference evidence="7" key="1">
    <citation type="submission" date="2023-02" db="EMBL/GenBank/DDBJ databases">
        <title>Genome of toxic invasive species Heracleum sosnowskyi carries increased number of genes despite the absence of recent whole-genome duplications.</title>
        <authorList>
            <person name="Schelkunov M."/>
            <person name="Shtratnikova V."/>
            <person name="Makarenko M."/>
            <person name="Klepikova A."/>
            <person name="Omelchenko D."/>
            <person name="Novikova G."/>
            <person name="Obukhova E."/>
            <person name="Bogdanov V."/>
            <person name="Penin A."/>
            <person name="Logacheva M."/>
        </authorList>
    </citation>
    <scope>NUCLEOTIDE SEQUENCE</scope>
    <source>
        <strain evidence="7">Hsosn_3</strain>
        <tissue evidence="7">Leaf</tissue>
    </source>
</reference>
<evidence type="ECO:0000313" key="7">
    <source>
        <dbReference type="EMBL" id="KAK1358633.1"/>
    </source>
</evidence>
<dbReference type="SMART" id="SM00432">
    <property type="entry name" value="MADS"/>
    <property type="match status" value="1"/>
</dbReference>
<gene>
    <name evidence="7" type="ORF">POM88_043107</name>
</gene>
<dbReference type="InterPro" id="IPR036879">
    <property type="entry name" value="TF_MADSbox_sf"/>
</dbReference>
<evidence type="ECO:0000256" key="2">
    <source>
        <dbReference type="ARBA" id="ARBA00023015"/>
    </source>
</evidence>
<evidence type="ECO:0000256" key="3">
    <source>
        <dbReference type="ARBA" id="ARBA00023125"/>
    </source>
</evidence>
<dbReference type="PROSITE" id="PS50066">
    <property type="entry name" value="MADS_BOX_2"/>
    <property type="match status" value="1"/>
</dbReference>
<dbReference type="Proteomes" id="UP001237642">
    <property type="component" value="Unassembled WGS sequence"/>
</dbReference>
<comment type="subcellular location">
    <subcellularLocation>
        <location evidence="1">Nucleus</location>
    </subcellularLocation>
</comment>
<protein>
    <submittedName>
        <fullName evidence="7">Agamous-like MADS-box protein AGL14</fullName>
    </submittedName>
</protein>
<dbReference type="AlphaFoldDB" id="A0AAD8H2R4"/>
<keyword evidence="8" id="KW-1185">Reference proteome</keyword>
<dbReference type="GO" id="GO:0005634">
    <property type="term" value="C:nucleus"/>
    <property type="evidence" value="ECO:0007669"/>
    <property type="project" value="UniProtKB-SubCell"/>
</dbReference>
<keyword evidence="2" id="KW-0805">Transcription regulation</keyword>
<evidence type="ECO:0000256" key="1">
    <source>
        <dbReference type="ARBA" id="ARBA00004123"/>
    </source>
</evidence>
<sequence length="346" mass="40345">MGRAKLTMELIKREKCRNLAFQKRKISLKKKVNELSTLCGVKSIMIIYGPKQTPVQDHDQPDIWPEDHSEVLEVINKYKGQPTDERKKKTSLLFNFFDDRNRKAQDALTKLRKSNMQAKYPTWDERFDNFSEEKLNKIASLLEKKLGNAKKFKVMNENKSKYYDYHLQEQQKMLTRKRSMEFEESRQPNKFHITSNSRQPIFNSYNSQFPTPMHMQIPMPVPLQQYRSTLDQSTIQRIDNLNNPCFGGSFNNIYATIPAKVEQNMAYIDPMAGMPNSINFLNNLMTAPLMPYFGESMQSMAQRYTDGSMQPMPQNYVENPVRNTAAASSQMLAFSPCQKDDQNGYY</sequence>
<name>A0AAD8H2R4_9APIA</name>
<dbReference type="InterPro" id="IPR002100">
    <property type="entry name" value="TF_MADSbox"/>
</dbReference>
<dbReference type="GO" id="GO:0003677">
    <property type="term" value="F:DNA binding"/>
    <property type="evidence" value="ECO:0007669"/>
    <property type="project" value="UniProtKB-KW"/>
</dbReference>
<dbReference type="SUPFAM" id="SSF55455">
    <property type="entry name" value="SRF-like"/>
    <property type="match status" value="1"/>
</dbReference>
<accession>A0AAD8H2R4</accession>
<evidence type="ECO:0000313" key="8">
    <source>
        <dbReference type="Proteomes" id="UP001237642"/>
    </source>
</evidence>
<evidence type="ECO:0000256" key="5">
    <source>
        <dbReference type="ARBA" id="ARBA00023242"/>
    </source>
</evidence>
<keyword evidence="5" id="KW-0539">Nucleus</keyword>
<dbReference type="EMBL" id="JAUIZM010000010">
    <property type="protein sequence ID" value="KAK1358633.1"/>
    <property type="molecule type" value="Genomic_DNA"/>
</dbReference>
<comment type="caution">
    <text evidence="7">The sequence shown here is derived from an EMBL/GenBank/DDBJ whole genome shotgun (WGS) entry which is preliminary data.</text>
</comment>
<organism evidence="7 8">
    <name type="scientific">Heracleum sosnowskyi</name>
    <dbReference type="NCBI Taxonomy" id="360622"/>
    <lineage>
        <taxon>Eukaryota</taxon>
        <taxon>Viridiplantae</taxon>
        <taxon>Streptophyta</taxon>
        <taxon>Embryophyta</taxon>
        <taxon>Tracheophyta</taxon>
        <taxon>Spermatophyta</taxon>
        <taxon>Magnoliopsida</taxon>
        <taxon>eudicotyledons</taxon>
        <taxon>Gunneridae</taxon>
        <taxon>Pentapetalae</taxon>
        <taxon>asterids</taxon>
        <taxon>campanulids</taxon>
        <taxon>Apiales</taxon>
        <taxon>Apiaceae</taxon>
        <taxon>Apioideae</taxon>
        <taxon>apioid superclade</taxon>
        <taxon>Tordylieae</taxon>
        <taxon>Tordyliinae</taxon>
        <taxon>Heracleum</taxon>
    </lineage>
</organism>
<proteinExistence type="predicted"/>
<evidence type="ECO:0000256" key="4">
    <source>
        <dbReference type="ARBA" id="ARBA00023163"/>
    </source>
</evidence>
<dbReference type="Gene3D" id="3.40.1810.10">
    <property type="entry name" value="Transcription factor, MADS-box"/>
    <property type="match status" value="1"/>
</dbReference>
<feature type="domain" description="MADS-box" evidence="6">
    <location>
        <begin position="1"/>
        <end position="51"/>
    </location>
</feature>
<keyword evidence="4" id="KW-0804">Transcription</keyword>
<keyword evidence="3" id="KW-0238">DNA-binding</keyword>